<keyword evidence="7" id="KW-0067">ATP-binding</keyword>
<evidence type="ECO:0000313" key="11">
    <source>
        <dbReference type="EMBL" id="TQF06031.1"/>
    </source>
</evidence>
<sequence length="428" mass="44302">MRTLTAFLVGRTAWVRWVHLVLGGALLMPFWMLGTVLVSTAYVNPGVNGQADPQRTMVAQLLAVLVALPMAWVVALLPVARVLLATASRALAGSHAGEFAHTPAHSWAARRRTAHWFVLHLLVGGVVSGLSLAVPPLVLMLCVSPLGFLGHPGRTLIHQALGAHPPPTPPLGLAVLLGLLLINAGAGALLARCAPVLLGPTPAEQLAAAERRSLVLAQRNRLARELHDSVGHALTAVTIQAGAARRVLHRDPAFAEEALLAIEEVARAAVGELDTVLGILREDVDDGTARPTGGAHDASGPTLAALDLLIRQLSLAGVSVAARTGPGVTALPDALSREAYRIVQEGLTNVLRHAGSVPATLTLDIDQGRLTVELTNPIGAARPSRPGGGRGLRGVAERAAARGGGCESGRTADGSGWRLAVWLPVGAA</sequence>
<gene>
    <name evidence="11" type="ORF">E6W39_32210</name>
</gene>
<dbReference type="InterPro" id="IPR050482">
    <property type="entry name" value="Sensor_HK_TwoCompSys"/>
</dbReference>
<dbReference type="EMBL" id="VIGB01000003">
    <property type="protein sequence ID" value="TQF06031.1"/>
    <property type="molecule type" value="Genomic_DNA"/>
</dbReference>
<dbReference type="Gene3D" id="1.20.5.1930">
    <property type="match status" value="1"/>
</dbReference>
<evidence type="ECO:0000313" key="12">
    <source>
        <dbReference type="Proteomes" id="UP000319103"/>
    </source>
</evidence>
<keyword evidence="9" id="KW-0472">Membrane</keyword>
<dbReference type="Pfam" id="PF07730">
    <property type="entry name" value="HisKA_3"/>
    <property type="match status" value="1"/>
</dbReference>
<dbReference type="Proteomes" id="UP000319103">
    <property type="component" value="Unassembled WGS sequence"/>
</dbReference>
<keyword evidence="3" id="KW-0597">Phosphoprotein</keyword>
<keyword evidence="9" id="KW-0812">Transmembrane</keyword>
<keyword evidence="4" id="KW-0808">Transferase</keyword>
<dbReference type="GO" id="GO:0016020">
    <property type="term" value="C:membrane"/>
    <property type="evidence" value="ECO:0007669"/>
    <property type="project" value="InterPro"/>
</dbReference>
<evidence type="ECO:0000259" key="10">
    <source>
        <dbReference type="Pfam" id="PF07730"/>
    </source>
</evidence>
<dbReference type="GO" id="GO:0000155">
    <property type="term" value="F:phosphorelay sensor kinase activity"/>
    <property type="evidence" value="ECO:0007669"/>
    <property type="project" value="InterPro"/>
</dbReference>
<dbReference type="EC" id="2.7.13.3" evidence="2"/>
<evidence type="ECO:0000256" key="9">
    <source>
        <dbReference type="SAM" id="Phobius"/>
    </source>
</evidence>
<keyword evidence="8" id="KW-0902">Two-component regulatory system</keyword>
<keyword evidence="6 11" id="KW-0418">Kinase</keyword>
<evidence type="ECO:0000256" key="1">
    <source>
        <dbReference type="ARBA" id="ARBA00000085"/>
    </source>
</evidence>
<dbReference type="InterPro" id="IPR011712">
    <property type="entry name" value="Sig_transdc_His_kin_sub3_dim/P"/>
</dbReference>
<keyword evidence="9" id="KW-1133">Transmembrane helix</keyword>
<feature type="transmembrane region" description="Helical" evidence="9">
    <location>
        <begin position="20"/>
        <end position="42"/>
    </location>
</feature>
<dbReference type="OrthoDB" id="227596at2"/>
<evidence type="ECO:0000256" key="2">
    <source>
        <dbReference type="ARBA" id="ARBA00012438"/>
    </source>
</evidence>
<evidence type="ECO:0000256" key="3">
    <source>
        <dbReference type="ARBA" id="ARBA00022553"/>
    </source>
</evidence>
<dbReference type="GO" id="GO:0005524">
    <property type="term" value="F:ATP binding"/>
    <property type="evidence" value="ECO:0007669"/>
    <property type="project" value="UniProtKB-KW"/>
</dbReference>
<dbReference type="PANTHER" id="PTHR24421">
    <property type="entry name" value="NITRATE/NITRITE SENSOR PROTEIN NARX-RELATED"/>
    <property type="match status" value="1"/>
</dbReference>
<comment type="caution">
    <text evidence="11">The sequence shown here is derived from an EMBL/GenBank/DDBJ whole genome shotgun (WGS) entry which is preliminary data.</text>
</comment>
<evidence type="ECO:0000256" key="8">
    <source>
        <dbReference type="ARBA" id="ARBA00023012"/>
    </source>
</evidence>
<accession>A0A540WAG9</accession>
<dbReference type="GO" id="GO:0046983">
    <property type="term" value="F:protein dimerization activity"/>
    <property type="evidence" value="ECO:0007669"/>
    <property type="project" value="InterPro"/>
</dbReference>
<protein>
    <recommendedName>
        <fullName evidence="2">histidine kinase</fullName>
        <ecNumber evidence="2">2.7.13.3</ecNumber>
    </recommendedName>
</protein>
<dbReference type="RefSeq" id="WP_141636479.1">
    <property type="nucleotide sequence ID" value="NZ_VIGB01000003.1"/>
</dbReference>
<dbReference type="Gene3D" id="3.30.565.10">
    <property type="entry name" value="Histidine kinase-like ATPase, C-terminal domain"/>
    <property type="match status" value="1"/>
</dbReference>
<proteinExistence type="predicted"/>
<evidence type="ECO:0000256" key="7">
    <source>
        <dbReference type="ARBA" id="ARBA00022840"/>
    </source>
</evidence>
<dbReference type="InterPro" id="IPR036890">
    <property type="entry name" value="HATPase_C_sf"/>
</dbReference>
<dbReference type="AlphaFoldDB" id="A0A540WAG9"/>
<feature type="transmembrane region" description="Helical" evidence="9">
    <location>
        <begin position="62"/>
        <end position="84"/>
    </location>
</feature>
<organism evidence="11 12">
    <name type="scientific">Kitasatospora acidiphila</name>
    <dbReference type="NCBI Taxonomy" id="2567942"/>
    <lineage>
        <taxon>Bacteria</taxon>
        <taxon>Bacillati</taxon>
        <taxon>Actinomycetota</taxon>
        <taxon>Actinomycetes</taxon>
        <taxon>Kitasatosporales</taxon>
        <taxon>Streptomycetaceae</taxon>
        <taxon>Kitasatospora</taxon>
    </lineage>
</organism>
<reference evidence="11 12" key="1">
    <citation type="submission" date="2019-06" db="EMBL/GenBank/DDBJ databases">
        <title>Description of Kitasatospora acidophila sp. nov. isolated from pine grove soil, and reclassification of Streptomyces novaecaesareae to Kitasatospora novaeceasareae comb. nov.</title>
        <authorList>
            <person name="Kim M.J."/>
        </authorList>
    </citation>
    <scope>NUCLEOTIDE SEQUENCE [LARGE SCALE GENOMIC DNA]</scope>
    <source>
        <strain evidence="11 12">MMS16-CNU292</strain>
    </source>
</reference>
<evidence type="ECO:0000256" key="5">
    <source>
        <dbReference type="ARBA" id="ARBA00022741"/>
    </source>
</evidence>
<feature type="domain" description="Signal transduction histidine kinase subgroup 3 dimerisation and phosphoacceptor" evidence="10">
    <location>
        <begin position="219"/>
        <end position="283"/>
    </location>
</feature>
<feature type="transmembrane region" description="Helical" evidence="9">
    <location>
        <begin position="117"/>
        <end position="150"/>
    </location>
</feature>
<dbReference type="PANTHER" id="PTHR24421:SF10">
    <property type="entry name" value="NITRATE_NITRITE SENSOR PROTEIN NARQ"/>
    <property type="match status" value="1"/>
</dbReference>
<keyword evidence="5" id="KW-0547">Nucleotide-binding</keyword>
<keyword evidence="12" id="KW-1185">Reference proteome</keyword>
<comment type="catalytic activity">
    <reaction evidence="1">
        <text>ATP + protein L-histidine = ADP + protein N-phospho-L-histidine.</text>
        <dbReference type="EC" id="2.7.13.3"/>
    </reaction>
</comment>
<evidence type="ECO:0000256" key="4">
    <source>
        <dbReference type="ARBA" id="ARBA00022679"/>
    </source>
</evidence>
<evidence type="ECO:0000256" key="6">
    <source>
        <dbReference type="ARBA" id="ARBA00022777"/>
    </source>
</evidence>
<name>A0A540WAG9_9ACTN</name>